<organism evidence="2 3">
    <name type="scientific">Thauera terpenica 58Eu</name>
    <dbReference type="NCBI Taxonomy" id="1348657"/>
    <lineage>
        <taxon>Bacteria</taxon>
        <taxon>Pseudomonadati</taxon>
        <taxon>Pseudomonadota</taxon>
        <taxon>Betaproteobacteria</taxon>
        <taxon>Rhodocyclales</taxon>
        <taxon>Zoogloeaceae</taxon>
        <taxon>Thauera</taxon>
    </lineage>
</organism>
<keyword evidence="1" id="KW-1133">Transmembrane helix</keyword>
<feature type="transmembrane region" description="Helical" evidence="1">
    <location>
        <begin position="28"/>
        <end position="53"/>
    </location>
</feature>
<reference evidence="2 3" key="1">
    <citation type="submission" date="2013-06" db="EMBL/GenBank/DDBJ databases">
        <title>Draft genome sequence of Thauera terpenica.</title>
        <authorList>
            <person name="Liu B."/>
            <person name="Frostegard A.H."/>
            <person name="Shapleigh J.P."/>
        </authorList>
    </citation>
    <scope>NUCLEOTIDE SEQUENCE [LARGE SCALE GENOMIC DNA]</scope>
    <source>
        <strain evidence="2 3">58Eu</strain>
    </source>
</reference>
<keyword evidence="1" id="KW-0472">Membrane</keyword>
<evidence type="ECO:0000313" key="2">
    <source>
        <dbReference type="EMBL" id="EPZ14679.1"/>
    </source>
</evidence>
<protein>
    <recommendedName>
        <fullName evidence="4">VanZ-like domain-containing protein</fullName>
    </recommendedName>
</protein>
<feature type="transmembrane region" description="Helical" evidence="1">
    <location>
        <begin position="65"/>
        <end position="84"/>
    </location>
</feature>
<name>T0APA1_9RHOO</name>
<evidence type="ECO:0000313" key="3">
    <source>
        <dbReference type="Proteomes" id="UP000015455"/>
    </source>
</evidence>
<dbReference type="AlphaFoldDB" id="T0APA1"/>
<evidence type="ECO:0008006" key="4">
    <source>
        <dbReference type="Google" id="ProtNLM"/>
    </source>
</evidence>
<dbReference type="RefSeq" id="WP_021250231.1">
    <property type="nucleotide sequence ID" value="NZ_ATJV01000071.1"/>
</dbReference>
<keyword evidence="1" id="KW-0812">Transmembrane</keyword>
<sequence length="94" mass="10986">MLNIKNGLNKLLQFTLQEDKHLHFQWSFWMMIFARVIWPESWAIFFVMSIGLLKEIWDGKFGSGFSIMDLVANAAGCLVALYMIRIISTPLFQR</sequence>
<comment type="caution">
    <text evidence="2">The sequence shown here is derived from an EMBL/GenBank/DDBJ whole genome shotgun (WGS) entry which is preliminary data.</text>
</comment>
<proteinExistence type="predicted"/>
<keyword evidence="3" id="KW-1185">Reference proteome</keyword>
<gene>
    <name evidence="2" type="ORF">M622_17805</name>
</gene>
<accession>T0APA1</accession>
<dbReference type="Proteomes" id="UP000015455">
    <property type="component" value="Unassembled WGS sequence"/>
</dbReference>
<dbReference type="OrthoDB" id="9182049at2"/>
<evidence type="ECO:0000256" key="1">
    <source>
        <dbReference type="SAM" id="Phobius"/>
    </source>
</evidence>
<dbReference type="EMBL" id="ATJV01000071">
    <property type="protein sequence ID" value="EPZ14679.1"/>
    <property type="molecule type" value="Genomic_DNA"/>
</dbReference>